<gene>
    <name evidence="2" type="ORF">ENL70_01380</name>
</gene>
<protein>
    <recommendedName>
        <fullName evidence="3">AMIN domain-containing protein</fullName>
    </recommendedName>
</protein>
<sequence length="310" mass="33739">MFKVKGFLIMLFVFSFILFVGNVANASIFSKIFGSNDTSTNSTQAQNATPSNSAEADFQKWNNEVDSLLNSLKTTNQTNTSSSSETSSTYVKPNSSVTSSSPNIHQTTTSNTKDEVQQGLPAKASESSNAVQAQNSSLSSSANLSSGASCIKITDGEYPPVNLLKNQFIDSVKLFNDGTKTILLLESTTPFTQADIKQYAFPDQVIIDIPNIFLSQSVKTGQFTPQGINYVTMVRIQNFDSDILKSSRIVLTFPDTPKYTVLKTDDPKKLEIAFEVPSLENTLKDKAKTGQEENVKILDTSKTTASNGKN</sequence>
<evidence type="ECO:0000256" key="1">
    <source>
        <dbReference type="SAM" id="MobiDB-lite"/>
    </source>
</evidence>
<feature type="compositionally biased region" description="Low complexity" evidence="1">
    <location>
        <begin position="74"/>
        <end position="89"/>
    </location>
</feature>
<proteinExistence type="predicted"/>
<evidence type="ECO:0000313" key="2">
    <source>
        <dbReference type="EMBL" id="HHI65185.1"/>
    </source>
</evidence>
<name>A0A7C5P7C3_9BACT</name>
<evidence type="ECO:0008006" key="3">
    <source>
        <dbReference type="Google" id="ProtNLM"/>
    </source>
</evidence>
<feature type="compositionally biased region" description="Low complexity" evidence="1">
    <location>
        <begin position="124"/>
        <end position="144"/>
    </location>
</feature>
<feature type="compositionally biased region" description="Polar residues" evidence="1">
    <location>
        <begin position="90"/>
        <end position="111"/>
    </location>
</feature>
<dbReference type="Gene3D" id="2.60.40.3500">
    <property type="match status" value="1"/>
</dbReference>
<dbReference type="AlphaFoldDB" id="A0A7C5P7C3"/>
<dbReference type="EMBL" id="DRUY01000049">
    <property type="protein sequence ID" value="HHI65185.1"/>
    <property type="molecule type" value="Genomic_DNA"/>
</dbReference>
<organism evidence="2">
    <name type="scientific">Thermodesulfobium narugense</name>
    <dbReference type="NCBI Taxonomy" id="184064"/>
    <lineage>
        <taxon>Bacteria</taxon>
        <taxon>Pseudomonadati</taxon>
        <taxon>Thermodesulfobiota</taxon>
        <taxon>Thermodesulfobiia</taxon>
        <taxon>Thermodesulfobiales</taxon>
        <taxon>Thermodesulfobiaceae</taxon>
        <taxon>Thermodesulfobium</taxon>
    </lineage>
</organism>
<accession>A0A7C5P7C3</accession>
<feature type="region of interest" description="Disordered" evidence="1">
    <location>
        <begin position="74"/>
        <end position="144"/>
    </location>
</feature>
<comment type="caution">
    <text evidence="2">The sequence shown here is derived from an EMBL/GenBank/DDBJ whole genome shotgun (WGS) entry which is preliminary data.</text>
</comment>
<reference evidence="2" key="1">
    <citation type="journal article" date="2020" name="mSystems">
        <title>Genome- and Community-Level Interaction Insights into Carbon Utilization and Element Cycling Functions of Hydrothermarchaeota in Hydrothermal Sediment.</title>
        <authorList>
            <person name="Zhou Z."/>
            <person name="Liu Y."/>
            <person name="Xu W."/>
            <person name="Pan J."/>
            <person name="Luo Z.H."/>
            <person name="Li M."/>
        </authorList>
    </citation>
    <scope>NUCLEOTIDE SEQUENCE [LARGE SCALE GENOMIC DNA]</scope>
    <source>
        <strain evidence="2">SpSt-1019</strain>
    </source>
</reference>